<dbReference type="EMBL" id="SGXA01000002">
    <property type="protein sequence ID" value="RZS72153.1"/>
    <property type="molecule type" value="Genomic_DNA"/>
</dbReference>
<evidence type="ECO:0000313" key="9">
    <source>
        <dbReference type="EMBL" id="RZS72153.1"/>
    </source>
</evidence>
<comment type="caution">
    <text evidence="9">The sequence shown here is derived from an EMBL/GenBank/DDBJ whole genome shotgun (WGS) entry which is preliminary data.</text>
</comment>
<dbReference type="GO" id="GO:0004563">
    <property type="term" value="F:beta-N-acetylhexosaminidase activity"/>
    <property type="evidence" value="ECO:0007669"/>
    <property type="project" value="UniProtKB-EC"/>
</dbReference>
<dbReference type="InterPro" id="IPR017853">
    <property type="entry name" value="GH"/>
</dbReference>
<feature type="chain" id="PRO_5020880477" description="beta-N-acetylhexosaminidase" evidence="6">
    <location>
        <begin position="19"/>
        <end position="970"/>
    </location>
</feature>
<keyword evidence="5" id="KW-0326">Glycosidase</keyword>
<evidence type="ECO:0000259" key="8">
    <source>
        <dbReference type="Pfam" id="PF00933"/>
    </source>
</evidence>
<comment type="similarity">
    <text evidence="2">Belongs to the glycosyl hydrolase 3 family.</text>
</comment>
<dbReference type="InterPro" id="IPR001764">
    <property type="entry name" value="Glyco_hydro_3_N"/>
</dbReference>
<gene>
    <name evidence="9" type="ORF">EV199_4068</name>
</gene>
<dbReference type="AlphaFoldDB" id="A0A4Q7MY58"/>
<dbReference type="Gene3D" id="3.20.20.300">
    <property type="entry name" value="Glycoside hydrolase, family 3, N-terminal domain"/>
    <property type="match status" value="1"/>
</dbReference>
<reference evidence="9 10" key="1">
    <citation type="submission" date="2019-02" db="EMBL/GenBank/DDBJ databases">
        <title>Genomic Encyclopedia of Type Strains, Phase IV (KMG-IV): sequencing the most valuable type-strain genomes for metagenomic binning, comparative biology and taxonomic classification.</title>
        <authorList>
            <person name="Goeker M."/>
        </authorList>
    </citation>
    <scope>NUCLEOTIDE SEQUENCE [LARGE SCALE GENOMIC DNA]</scope>
    <source>
        <strain evidence="9 10">DSM 18116</strain>
    </source>
</reference>
<dbReference type="RefSeq" id="WP_130542601.1">
    <property type="nucleotide sequence ID" value="NZ_CP042431.1"/>
</dbReference>
<organism evidence="9 10">
    <name type="scientific">Pseudobacter ginsenosidimutans</name>
    <dbReference type="NCBI Taxonomy" id="661488"/>
    <lineage>
        <taxon>Bacteria</taxon>
        <taxon>Pseudomonadati</taxon>
        <taxon>Bacteroidota</taxon>
        <taxon>Chitinophagia</taxon>
        <taxon>Chitinophagales</taxon>
        <taxon>Chitinophagaceae</taxon>
        <taxon>Pseudobacter</taxon>
    </lineage>
</organism>
<dbReference type="Pfam" id="PF00144">
    <property type="entry name" value="Beta-lactamase"/>
    <property type="match status" value="1"/>
</dbReference>
<dbReference type="InterPro" id="IPR050226">
    <property type="entry name" value="NagZ_Beta-hexosaminidase"/>
</dbReference>
<feature type="signal peptide" evidence="6">
    <location>
        <begin position="1"/>
        <end position="18"/>
    </location>
</feature>
<dbReference type="InterPro" id="IPR001466">
    <property type="entry name" value="Beta-lactam-related"/>
</dbReference>
<comment type="catalytic activity">
    <reaction evidence="1">
        <text>Hydrolysis of terminal non-reducing N-acetyl-D-hexosamine residues in N-acetyl-beta-D-hexosaminides.</text>
        <dbReference type="EC" id="3.2.1.52"/>
    </reaction>
</comment>
<evidence type="ECO:0000256" key="3">
    <source>
        <dbReference type="ARBA" id="ARBA00012663"/>
    </source>
</evidence>
<name>A0A4Q7MY58_9BACT</name>
<feature type="domain" description="Glycoside hydrolase family 3 N-terminal" evidence="8">
    <location>
        <begin position="40"/>
        <end position="357"/>
    </location>
</feature>
<evidence type="ECO:0000256" key="1">
    <source>
        <dbReference type="ARBA" id="ARBA00001231"/>
    </source>
</evidence>
<protein>
    <recommendedName>
        <fullName evidence="3">beta-N-acetylhexosaminidase</fullName>
        <ecNumber evidence="3">3.2.1.52</ecNumber>
    </recommendedName>
</protein>
<dbReference type="Pfam" id="PF00933">
    <property type="entry name" value="Glyco_hydro_3"/>
    <property type="match status" value="1"/>
</dbReference>
<keyword evidence="4 9" id="KW-0378">Hydrolase</keyword>
<dbReference type="InterPro" id="IPR012338">
    <property type="entry name" value="Beta-lactam/transpept-like"/>
</dbReference>
<keyword evidence="6" id="KW-0732">Signal</keyword>
<dbReference type="GO" id="GO:0005975">
    <property type="term" value="P:carbohydrate metabolic process"/>
    <property type="evidence" value="ECO:0007669"/>
    <property type="project" value="InterPro"/>
</dbReference>
<dbReference type="PANTHER" id="PTHR30480">
    <property type="entry name" value="BETA-HEXOSAMINIDASE-RELATED"/>
    <property type="match status" value="1"/>
</dbReference>
<evidence type="ECO:0000256" key="5">
    <source>
        <dbReference type="ARBA" id="ARBA00023295"/>
    </source>
</evidence>
<dbReference type="SUPFAM" id="SSF56601">
    <property type="entry name" value="beta-lactamase/transpeptidase-like"/>
    <property type="match status" value="1"/>
</dbReference>
<evidence type="ECO:0000256" key="6">
    <source>
        <dbReference type="SAM" id="SignalP"/>
    </source>
</evidence>
<evidence type="ECO:0000256" key="4">
    <source>
        <dbReference type="ARBA" id="ARBA00022801"/>
    </source>
</evidence>
<dbReference type="SUPFAM" id="SSF51445">
    <property type="entry name" value="(Trans)glycosidases"/>
    <property type="match status" value="1"/>
</dbReference>
<evidence type="ECO:0000259" key="7">
    <source>
        <dbReference type="Pfam" id="PF00144"/>
    </source>
</evidence>
<dbReference type="Gene3D" id="3.40.50.1700">
    <property type="entry name" value="Glycoside hydrolase family 3 C-terminal domain"/>
    <property type="match status" value="1"/>
</dbReference>
<evidence type="ECO:0000256" key="2">
    <source>
        <dbReference type="ARBA" id="ARBA00005336"/>
    </source>
</evidence>
<dbReference type="OrthoDB" id="9805821at2"/>
<dbReference type="EC" id="3.2.1.52" evidence="3"/>
<dbReference type="InterPro" id="IPR036881">
    <property type="entry name" value="Glyco_hydro_3_C_sf"/>
</dbReference>
<evidence type="ECO:0000313" key="10">
    <source>
        <dbReference type="Proteomes" id="UP000293874"/>
    </source>
</evidence>
<dbReference type="GO" id="GO:0009254">
    <property type="term" value="P:peptidoglycan turnover"/>
    <property type="evidence" value="ECO:0007669"/>
    <property type="project" value="TreeGrafter"/>
</dbReference>
<dbReference type="Gene3D" id="3.40.710.10">
    <property type="entry name" value="DD-peptidase/beta-lactamase superfamily"/>
    <property type="match status" value="1"/>
</dbReference>
<dbReference type="Proteomes" id="UP000293874">
    <property type="component" value="Unassembled WGS sequence"/>
</dbReference>
<dbReference type="SUPFAM" id="SSF52279">
    <property type="entry name" value="Beta-D-glucan exohydrolase, C-terminal domain"/>
    <property type="match status" value="1"/>
</dbReference>
<keyword evidence="10" id="KW-1185">Reference proteome</keyword>
<accession>A0A4Q7MY58</accession>
<proteinExistence type="inferred from homology"/>
<dbReference type="InterPro" id="IPR036962">
    <property type="entry name" value="Glyco_hydro_3_N_sf"/>
</dbReference>
<feature type="domain" description="Beta-lactamase-related" evidence="7">
    <location>
        <begin position="588"/>
        <end position="952"/>
    </location>
</feature>
<sequence>MKKLLLLLLLGSTAIAQAQRRSHLPADQWVDSVFKSLSKEEKITQLMNIRVSTIGPNRTALFLDKEVEEAVRKYNVGSLCLFQGGPIKQAQTINYYQSVAKTPLLITIDGENGVGMRFDSVMGLPRQMMLGAAHDPALAYQYGQVVAEQCKRIGIQVNYAPVVDINNNPANPVINDRSLGEDKYRVAEYGVQYMKGMQDNGVMACAKHFPGHGDVAVDSHHDLPVINKTRAELDSLELYPFRELIKAGVGSVMVAHLQVNSIDNGVNRPTSISSKAVTNLLKKELGFTGLTFTDALEMKGVAKFYPDGENSLQSLIAGNDMLCLPGNIPGSIEKVLKAIRKKKLNWKDIDARVKKVLYAKYQYGLANLQPIDINNITEDLNSKVPMMRRIIAEKAITLLRNDEYGIFPLTKGKRVAYVGFGLDKDNAFAAEVRKNYDAQVFYFDYNLDSSRVEPMLQLLKNRFDVVVLGLHNYNRFPANNFGVSNAAMNLMKGLQQQHKTITMAFGNPYLIKNFCDAKVLLACYEDDDITQSAGADLLYGKFSAKGQLPVTICDAFKFGDGIVAHKILKEAAPASLGFNQARMTAQIDSIVTDAIAKNAIPGAVVLVAKDGKVVFDRAYGHLTYDSTESMYPETIFDLASITKVMATTISVMKLVDEGKLDINKTLGDYLPWVKGSDKENLKLRDVLLHQAGLKSFIPFYRGTLTGTDGRPNWAYYSMKPDSLHQVRVANGLYLRNDYPDTMYNIIVKSQLEPGNRYIYSDNDFIFLGKIVEAISGMPLDQYVKKTFYDKLNLATTGFKPRDRFPLSYIAPTENEALFRRQLIQGDVHDPGAAMFGGVAGHAGLFSNAYDLAVLAQMLLNGGVIDGKNFFSKATLDEFTAYQSDISRRGLGFDKPEKDNATRKEAYPTLSASPLTFGHTGFTGTCIWMDPKYNLTYIFLSNRVNSTEPNKFGNLSVRPKVHEAIYQALLH</sequence>
<dbReference type="PANTHER" id="PTHR30480:SF13">
    <property type="entry name" value="BETA-HEXOSAMINIDASE"/>
    <property type="match status" value="1"/>
</dbReference>